<comment type="caution">
    <text evidence="2">The sequence shown here is derived from an EMBL/GenBank/DDBJ whole genome shotgun (WGS) entry which is preliminary data.</text>
</comment>
<proteinExistence type="predicted"/>
<dbReference type="SUPFAM" id="SSF63825">
    <property type="entry name" value="YWTD domain"/>
    <property type="match status" value="1"/>
</dbReference>
<name>A0ABT1P663_9ACTN</name>
<feature type="signal peptide" evidence="1">
    <location>
        <begin position="1"/>
        <end position="33"/>
    </location>
</feature>
<feature type="chain" id="PRO_5046860866" evidence="1">
    <location>
        <begin position="34"/>
        <end position="374"/>
    </location>
</feature>
<dbReference type="EMBL" id="JANFNH010000001">
    <property type="protein sequence ID" value="MCQ4040857.1"/>
    <property type="molecule type" value="Genomic_DNA"/>
</dbReference>
<evidence type="ECO:0000256" key="1">
    <source>
        <dbReference type="SAM" id="SignalP"/>
    </source>
</evidence>
<gene>
    <name evidence="2" type="ORF">NON19_02150</name>
</gene>
<dbReference type="NCBIfam" id="TIGR03118">
    <property type="entry name" value="PEPCTERM_chp_1"/>
    <property type="match status" value="1"/>
</dbReference>
<sequence>MGHQVSARQRHSLTRRLVTATMALSACGSLALATPGAATQPPRQPDRGYQEFDFVSNVPGKATATDPNLVNPWGLAQLGGVIWVSDNGSDKVTTYTGARPGKPATVLPRVQSVPGAGAPNGSVANDTRGFRVHAFGKSATARLILSGEEGDLFAWSPKVSEHRAVRVAHVERRGVNAVYKGLTLVRGRTPRLLVADFRAARVDVFDARFHRLPYYRGFRDPRIPCGYAPFNVRAFGSRVFVTYAKQDLARHDDIAGPGHGFIDEFDTRGRLLRRFARRGVLNSPWGMELAPRDFGRFSGDLLVGNVGDGHVHAFDPRTGRLVGTLRDREGRPIAIPGLWGLLRGTHKARQDAVWFAAGINDEKAGLLGILRAVS</sequence>
<keyword evidence="1" id="KW-0732">Signal</keyword>
<evidence type="ECO:0000313" key="3">
    <source>
        <dbReference type="Proteomes" id="UP001206206"/>
    </source>
</evidence>
<organism evidence="2 3">
    <name type="scientific">Streptantibioticus rubrisoli</name>
    <dbReference type="NCBI Taxonomy" id="1387313"/>
    <lineage>
        <taxon>Bacteria</taxon>
        <taxon>Bacillati</taxon>
        <taxon>Actinomycetota</taxon>
        <taxon>Actinomycetes</taxon>
        <taxon>Kitasatosporales</taxon>
        <taxon>Streptomycetaceae</taxon>
        <taxon>Streptantibioticus</taxon>
    </lineage>
</organism>
<protein>
    <submittedName>
        <fullName evidence="2">TIGR03118 family protein</fullName>
    </submittedName>
</protein>
<reference evidence="2 3" key="1">
    <citation type="submission" date="2022-06" db="EMBL/GenBank/DDBJ databases">
        <title>Draft genome sequence of type strain Streptomyces rubrisoli DSM 42083.</title>
        <authorList>
            <person name="Duangmal K."/>
            <person name="Klaysubun C."/>
        </authorList>
    </citation>
    <scope>NUCLEOTIDE SEQUENCE [LARGE SCALE GENOMIC DNA]</scope>
    <source>
        <strain evidence="2 3">DSM 42083</strain>
    </source>
</reference>
<accession>A0ABT1P663</accession>
<dbReference type="Proteomes" id="UP001206206">
    <property type="component" value="Unassembled WGS sequence"/>
</dbReference>
<evidence type="ECO:0000313" key="2">
    <source>
        <dbReference type="EMBL" id="MCQ4040857.1"/>
    </source>
</evidence>
<dbReference type="RefSeq" id="WP_255924793.1">
    <property type="nucleotide sequence ID" value="NZ_JANFNH010000001.1"/>
</dbReference>
<dbReference type="InterPro" id="IPR017549">
    <property type="entry name" value="APMV_L690"/>
</dbReference>
<keyword evidence="3" id="KW-1185">Reference proteome</keyword>